<accession>A0A059F524</accession>
<gene>
    <name evidence="4" type="ORF">H312_00230</name>
</gene>
<feature type="domain" description="AMP-dependent synthetase/ligase" evidence="3">
    <location>
        <begin position="57"/>
        <end position="451"/>
    </location>
</feature>
<name>A0A059F524_9MICR</name>
<keyword evidence="2" id="KW-0067">ATP-binding</keyword>
<dbReference type="SUPFAM" id="SSF56801">
    <property type="entry name" value="Acetyl-CoA synthetase-like"/>
    <property type="match status" value="1"/>
</dbReference>
<proteinExistence type="predicted"/>
<evidence type="ECO:0000256" key="2">
    <source>
        <dbReference type="ARBA" id="ARBA00022840"/>
    </source>
</evidence>
<evidence type="ECO:0000313" key="5">
    <source>
        <dbReference type="Proteomes" id="UP000030655"/>
    </source>
</evidence>
<dbReference type="PROSITE" id="PS00455">
    <property type="entry name" value="AMP_BINDING"/>
    <property type="match status" value="1"/>
</dbReference>
<dbReference type="AlphaFoldDB" id="A0A059F524"/>
<dbReference type="EMBL" id="KK365131">
    <property type="protein sequence ID" value="KCZ82207.1"/>
    <property type="molecule type" value="Genomic_DNA"/>
</dbReference>
<evidence type="ECO:0000256" key="1">
    <source>
        <dbReference type="ARBA" id="ARBA00022741"/>
    </source>
</evidence>
<dbReference type="Pfam" id="PF00501">
    <property type="entry name" value="AMP-binding"/>
    <property type="match status" value="1"/>
</dbReference>
<sequence>MSEKQEYKHSSFRENITSTKDGSYNLLDIIINRYKRYPEEKLYGYIKDDNIIWKNAREFLGEVIALSTELSKIISKEELVGIFSINRYEWVLSQHAIYLSGGVDCPLYSTFGVSAIKHVINQTKMRLCFLTGDKAKFLLKEVLGTGEMSLKYLIFFDEISLETKEEFNNLGIQTFILNDFIKMSLQSDLSIYLNQFSLPNINDICTVCYTSGTTGNPKGVILSHKNFISILAAFDRSSGEFLPVFNEDDVHLSYLPLSHILERITQMVFLYFGGRVVFYSGNISNFIKDIQIVKPTILPGVPQIFARIQKEIKERVREKGRILQCFFNFALNYKIKRQSKGIYDSSIFDALFFNRIKEKFGGRIRGFFGGGSLIDEKHIKFMQAVFSCKMYVGYGSTETTGVISCTNPTDFLYDSIGTPFPCTKVKLSEVEDFPGKYEIWAKGDSVFHGYYQNDAATKECFSDGWFMTGDLGKYENKVLKIVGRKKDIFKTSRAEYIAPEKLEQLFMIDEIEDILVTGKPNKSYIIAIVVCLKDFSDAYIINKIKERANEAYIDKEIPSYEIPSKIVVRRESFDALGDVKTPTLKKKR</sequence>
<keyword evidence="1" id="KW-0547">Nucleotide-binding</keyword>
<reference evidence="5" key="1">
    <citation type="submission" date="2013-02" db="EMBL/GenBank/DDBJ databases">
        <authorList>
            <consortium name="The Broad Institute Genome Sequencing Platform"/>
            <person name="Cuomo C."/>
            <person name="Becnel J."/>
            <person name="Sanscrainte N."/>
            <person name="Walker B."/>
            <person name="Young S.K."/>
            <person name="Zeng Q."/>
            <person name="Gargeya S."/>
            <person name="Fitzgerald M."/>
            <person name="Haas B."/>
            <person name="Abouelleil A."/>
            <person name="Alvarado L."/>
            <person name="Arachchi H.M."/>
            <person name="Berlin A.M."/>
            <person name="Chapman S.B."/>
            <person name="Dewar J."/>
            <person name="Goldberg J."/>
            <person name="Griggs A."/>
            <person name="Gujja S."/>
            <person name="Hansen M."/>
            <person name="Howarth C."/>
            <person name="Imamovic A."/>
            <person name="Larimer J."/>
            <person name="McCowan C."/>
            <person name="Murphy C."/>
            <person name="Neiman D."/>
            <person name="Pearson M."/>
            <person name="Priest M."/>
            <person name="Roberts A."/>
            <person name="Saif S."/>
            <person name="Shea T."/>
            <person name="Sisk P."/>
            <person name="Sykes S."/>
            <person name="Wortman J."/>
            <person name="Nusbaum C."/>
            <person name="Birren B."/>
        </authorList>
    </citation>
    <scope>NUCLEOTIDE SEQUENCE [LARGE SCALE GENOMIC DNA]</scope>
    <source>
        <strain evidence="5">PRA339</strain>
    </source>
</reference>
<dbReference type="GO" id="GO:0005524">
    <property type="term" value="F:ATP binding"/>
    <property type="evidence" value="ECO:0007669"/>
    <property type="project" value="UniProtKB-KW"/>
</dbReference>
<dbReference type="VEuPathDB" id="MicrosporidiaDB:H312_00230"/>
<reference evidence="4 5" key="2">
    <citation type="submission" date="2014-03" db="EMBL/GenBank/DDBJ databases">
        <title>The Genome Sequence of Anncaliia algerae insect isolate PRA339.</title>
        <authorList>
            <consortium name="The Broad Institute Genome Sequencing Platform"/>
            <consortium name="The Broad Institute Genome Sequencing Center for Infectious Disease"/>
            <person name="Cuomo C."/>
            <person name="Becnel J."/>
            <person name="Sanscrainte N."/>
            <person name="Walker B."/>
            <person name="Young S.K."/>
            <person name="Zeng Q."/>
            <person name="Gargeya S."/>
            <person name="Fitzgerald M."/>
            <person name="Haas B."/>
            <person name="Abouelleil A."/>
            <person name="Alvarado L."/>
            <person name="Arachchi H.M."/>
            <person name="Berlin A.M."/>
            <person name="Chapman S.B."/>
            <person name="Dewar J."/>
            <person name="Goldberg J."/>
            <person name="Griggs A."/>
            <person name="Gujja S."/>
            <person name="Hansen M."/>
            <person name="Howarth C."/>
            <person name="Imamovic A."/>
            <person name="Larimer J."/>
            <person name="McCowan C."/>
            <person name="Murphy C."/>
            <person name="Neiman D."/>
            <person name="Pearson M."/>
            <person name="Priest M."/>
            <person name="Roberts A."/>
            <person name="Saif S."/>
            <person name="Shea T."/>
            <person name="Sisk P."/>
            <person name="Sykes S."/>
            <person name="Wortman J."/>
            <person name="Nusbaum C."/>
            <person name="Birren B."/>
        </authorList>
    </citation>
    <scope>NUCLEOTIDE SEQUENCE [LARGE SCALE GENOMIC DNA]</scope>
    <source>
        <strain evidence="4 5">PRA339</strain>
    </source>
</reference>
<dbReference type="InterPro" id="IPR020845">
    <property type="entry name" value="AMP-binding_CS"/>
</dbReference>
<dbReference type="GO" id="GO:0004467">
    <property type="term" value="F:long-chain fatty acid-CoA ligase activity"/>
    <property type="evidence" value="ECO:0007669"/>
    <property type="project" value="TreeGrafter"/>
</dbReference>
<dbReference type="InterPro" id="IPR042099">
    <property type="entry name" value="ANL_N_sf"/>
</dbReference>
<dbReference type="HOGENOM" id="CLU_000022_45_4_1"/>
<dbReference type="GO" id="GO:0005783">
    <property type="term" value="C:endoplasmic reticulum"/>
    <property type="evidence" value="ECO:0007669"/>
    <property type="project" value="TreeGrafter"/>
</dbReference>
<dbReference type="STRING" id="1288291.A0A059F524"/>
<evidence type="ECO:0000313" key="4">
    <source>
        <dbReference type="EMBL" id="KCZ82207.1"/>
    </source>
</evidence>
<dbReference type="Gene3D" id="3.40.50.12780">
    <property type="entry name" value="N-terminal domain of ligase-like"/>
    <property type="match status" value="1"/>
</dbReference>
<feature type="non-terminal residue" evidence="4">
    <location>
        <position position="588"/>
    </location>
</feature>
<dbReference type="PANTHER" id="PTHR43272:SF33">
    <property type="entry name" value="AMP-BINDING DOMAIN-CONTAINING PROTEIN-RELATED"/>
    <property type="match status" value="1"/>
</dbReference>
<dbReference type="Proteomes" id="UP000030655">
    <property type="component" value="Unassembled WGS sequence"/>
</dbReference>
<keyword evidence="5" id="KW-1185">Reference proteome</keyword>
<dbReference type="GO" id="GO:0016020">
    <property type="term" value="C:membrane"/>
    <property type="evidence" value="ECO:0007669"/>
    <property type="project" value="TreeGrafter"/>
</dbReference>
<dbReference type="PANTHER" id="PTHR43272">
    <property type="entry name" value="LONG-CHAIN-FATTY-ACID--COA LIGASE"/>
    <property type="match status" value="1"/>
</dbReference>
<dbReference type="InterPro" id="IPR000873">
    <property type="entry name" value="AMP-dep_synth/lig_dom"/>
</dbReference>
<protein>
    <recommendedName>
        <fullName evidence="3">AMP-dependent synthetase/ligase domain-containing protein</fullName>
    </recommendedName>
</protein>
<evidence type="ECO:0000259" key="3">
    <source>
        <dbReference type="Pfam" id="PF00501"/>
    </source>
</evidence>
<dbReference type="OrthoDB" id="1700726at2759"/>
<organism evidence="4 5">
    <name type="scientific">Anncaliia algerae PRA339</name>
    <dbReference type="NCBI Taxonomy" id="1288291"/>
    <lineage>
        <taxon>Eukaryota</taxon>
        <taxon>Fungi</taxon>
        <taxon>Fungi incertae sedis</taxon>
        <taxon>Microsporidia</taxon>
        <taxon>Tubulinosematoidea</taxon>
        <taxon>Tubulinosematidae</taxon>
        <taxon>Anncaliia</taxon>
    </lineage>
</organism>